<keyword evidence="2" id="KW-1185">Reference proteome</keyword>
<evidence type="ECO:0000313" key="1">
    <source>
        <dbReference type="EMBL" id="KAF7186195.1"/>
    </source>
</evidence>
<gene>
    <name evidence="1" type="ORF">HII31_12437</name>
</gene>
<dbReference type="AlphaFoldDB" id="A0A8H6R6J4"/>
<reference evidence="1" key="1">
    <citation type="submission" date="2020-04" db="EMBL/GenBank/DDBJ databases">
        <title>Draft genome resource of the tomato pathogen Pseudocercospora fuligena.</title>
        <authorList>
            <person name="Zaccaron A."/>
        </authorList>
    </citation>
    <scope>NUCLEOTIDE SEQUENCE</scope>
    <source>
        <strain evidence="1">PF001</strain>
    </source>
</reference>
<accession>A0A8H6R6J4</accession>
<name>A0A8H6R6J4_9PEZI</name>
<sequence>MKDHHHKQYRGQAFQKDEKGNHVKIAVNGRIIVDSHLFRLMNPNYNRVQVSSISWDSFMEMTTSKDYKEQPEFSSVDVADVELGADEFVICSPTVRGFSLADNLWLESAVANIAEIQWMPSSFDNLTLPPGQKRVVHALCHAHLIRACDQAFDDFIIGKGRGLVILLL</sequence>
<dbReference type="PANTHER" id="PTHR46411:SF3">
    <property type="entry name" value="AAA+ ATPASE DOMAIN-CONTAINING PROTEIN"/>
    <property type="match status" value="1"/>
</dbReference>
<dbReference type="PANTHER" id="PTHR46411">
    <property type="entry name" value="FAMILY ATPASE, PUTATIVE-RELATED"/>
    <property type="match status" value="1"/>
</dbReference>
<comment type="caution">
    <text evidence="1">The sequence shown here is derived from an EMBL/GenBank/DDBJ whole genome shotgun (WGS) entry which is preliminary data.</text>
</comment>
<organism evidence="1 2">
    <name type="scientific">Pseudocercospora fuligena</name>
    <dbReference type="NCBI Taxonomy" id="685502"/>
    <lineage>
        <taxon>Eukaryota</taxon>
        <taxon>Fungi</taxon>
        <taxon>Dikarya</taxon>
        <taxon>Ascomycota</taxon>
        <taxon>Pezizomycotina</taxon>
        <taxon>Dothideomycetes</taxon>
        <taxon>Dothideomycetidae</taxon>
        <taxon>Mycosphaerellales</taxon>
        <taxon>Mycosphaerellaceae</taxon>
        <taxon>Pseudocercospora</taxon>
    </lineage>
</organism>
<dbReference type="Proteomes" id="UP000660729">
    <property type="component" value="Unassembled WGS sequence"/>
</dbReference>
<proteinExistence type="predicted"/>
<evidence type="ECO:0000313" key="2">
    <source>
        <dbReference type="Proteomes" id="UP000660729"/>
    </source>
</evidence>
<dbReference type="EMBL" id="JABCIY010000261">
    <property type="protein sequence ID" value="KAF7186195.1"/>
    <property type="molecule type" value="Genomic_DNA"/>
</dbReference>
<dbReference type="OrthoDB" id="10042665at2759"/>
<protein>
    <submittedName>
        <fullName evidence="1">Uncharacterized protein</fullName>
    </submittedName>
</protein>